<dbReference type="EMBL" id="CP066308">
    <property type="protein sequence ID" value="QQE72771.1"/>
    <property type="molecule type" value="Genomic_DNA"/>
</dbReference>
<dbReference type="AlphaFoldDB" id="A0A7T5EHL0"/>
<dbReference type="InterPro" id="IPR025942">
    <property type="entry name" value="SpoVIF"/>
</dbReference>
<name>A0A7T5EHL0_9BACL</name>
<evidence type="ECO:0000313" key="4">
    <source>
        <dbReference type="Proteomes" id="UP000677234"/>
    </source>
</evidence>
<dbReference type="RefSeq" id="WP_198826404.1">
    <property type="nucleotide sequence ID" value="NZ_CP066308.1"/>
</dbReference>
<dbReference type="Proteomes" id="UP000677234">
    <property type="component" value="Chromosome"/>
</dbReference>
<dbReference type="KEGG" id="bcop:JD108_12510"/>
<gene>
    <name evidence="1" type="ORF">JD108_12510</name>
    <name evidence="2" type="ORF">KDJ56_12455</name>
</gene>
<protein>
    <submittedName>
        <fullName evidence="1">Stage VI sporulation protein F</fullName>
    </submittedName>
</protein>
<evidence type="ECO:0000313" key="2">
    <source>
        <dbReference type="EMBL" id="QUO39849.1"/>
    </source>
</evidence>
<dbReference type="Pfam" id="PF14069">
    <property type="entry name" value="SpoVIF"/>
    <property type="match status" value="1"/>
</dbReference>
<sequence length="89" mass="10358">MGGISRRFMETLQKKASKQVDEGKLRMLAGQFRPEDFENEEKLRQMIRSLAALSGKTLDEERENRIVDMFRSNEINLGDVQSLTKLLRQ</sequence>
<reference evidence="1 3" key="1">
    <citation type="submission" date="2020-12" db="EMBL/GenBank/DDBJ databases">
        <title>strain FJAT-54423T represents a novel species of the genus Brevibacillus.</title>
        <authorList>
            <person name="Tang R."/>
        </authorList>
    </citation>
    <scope>NUCLEOTIDE SEQUENCE [LARGE SCALE GENOMIC DNA]</scope>
    <source>
        <strain evidence="1 3">FJAT-54423</strain>
    </source>
</reference>
<keyword evidence="4" id="KW-1185">Reference proteome</keyword>
<dbReference type="EMBL" id="CP073708">
    <property type="protein sequence ID" value="QUO39849.1"/>
    <property type="molecule type" value="Genomic_DNA"/>
</dbReference>
<proteinExistence type="predicted"/>
<evidence type="ECO:0000313" key="1">
    <source>
        <dbReference type="EMBL" id="QQE72771.1"/>
    </source>
</evidence>
<accession>A0A7T5EHL0</accession>
<organism evidence="1 3">
    <name type="scientific">Brevibacillus composti</name>
    <dbReference type="NCBI Taxonomy" id="2796470"/>
    <lineage>
        <taxon>Bacteria</taxon>
        <taxon>Bacillati</taxon>
        <taxon>Bacillota</taxon>
        <taxon>Bacilli</taxon>
        <taxon>Bacillales</taxon>
        <taxon>Paenibacillaceae</taxon>
        <taxon>Brevibacillus</taxon>
    </lineage>
</organism>
<reference evidence="2" key="2">
    <citation type="submission" date="2021-04" db="EMBL/GenBank/DDBJ databases">
        <title>Brevibacillus composti FJAT-54423, complete genome.</title>
        <authorList>
            <person name="Tang R."/>
        </authorList>
    </citation>
    <scope>NUCLEOTIDE SEQUENCE</scope>
    <source>
        <strain evidence="2">FJAT-54424</strain>
    </source>
</reference>
<dbReference type="Proteomes" id="UP000595847">
    <property type="component" value="Chromosome"/>
</dbReference>
<evidence type="ECO:0000313" key="3">
    <source>
        <dbReference type="Proteomes" id="UP000595847"/>
    </source>
</evidence>